<dbReference type="Gene3D" id="3.20.20.30">
    <property type="entry name" value="Luciferase-like domain"/>
    <property type="match status" value="1"/>
</dbReference>
<dbReference type="CDD" id="cd01097">
    <property type="entry name" value="Tetrahydromethanopterin_reductase"/>
    <property type="match status" value="1"/>
</dbReference>
<dbReference type="OrthoDB" id="7332380at2"/>
<evidence type="ECO:0000259" key="1">
    <source>
        <dbReference type="Pfam" id="PF00296"/>
    </source>
</evidence>
<evidence type="ECO:0000313" key="2">
    <source>
        <dbReference type="EMBL" id="PJK29039.1"/>
    </source>
</evidence>
<dbReference type="NCBIfam" id="TIGR03617">
    <property type="entry name" value="F420_MSMEG_2256"/>
    <property type="match status" value="1"/>
</dbReference>
<evidence type="ECO:0000313" key="3">
    <source>
        <dbReference type="Proteomes" id="UP000229498"/>
    </source>
</evidence>
<sequence>MKVYYTMPRMSLGQAAAAARKAEELGYDGVVTTETNRDPFLPLAVAATVTRKMDLVTGVAIAFPRSPMVVAEMGWDLQEESGGRFILGLGSQVKGHNERRFSVPWSAPAPRLKEYVQSLRAIWQCWAGGGKDLAYIGKHYSFTLMTPNFTPPPMGHVGAPVTIAAVGPAMLRVAGEVCDGARLHGFCTRKYYENVISKEIGTGFERAGGRARGNFEISGGGFIATGPDEEKTQKMYEWVRYRVAFYGSTRTYWPVFEQHDLLDLGEKLHRLSVQQRWDEMAKEVPDDVVDLFCARGTWANIAGAIEKRFGGMADVVSIQSEMGDDSPMFDPGLIQDIRRIATPFRGFDLPKAA</sequence>
<accession>A0A2M9G018</accession>
<dbReference type="PANTHER" id="PTHR43244">
    <property type="match status" value="1"/>
</dbReference>
<dbReference type="Proteomes" id="UP000229498">
    <property type="component" value="Unassembled WGS sequence"/>
</dbReference>
<dbReference type="InterPro" id="IPR036661">
    <property type="entry name" value="Luciferase-like_sf"/>
</dbReference>
<name>A0A2M9G018_9PROT</name>
<dbReference type="GO" id="GO:0016705">
    <property type="term" value="F:oxidoreductase activity, acting on paired donors, with incorporation or reduction of molecular oxygen"/>
    <property type="evidence" value="ECO:0007669"/>
    <property type="project" value="InterPro"/>
</dbReference>
<dbReference type="InterPro" id="IPR019919">
    <property type="entry name" value="Lucif-like_OxRdtase_MSMEG_2256"/>
</dbReference>
<dbReference type="RefSeq" id="WP_109794072.1">
    <property type="nucleotide sequence ID" value="NZ_PHIG01000037.1"/>
</dbReference>
<dbReference type="PANTHER" id="PTHR43244:SF2">
    <property type="entry name" value="CONSERVED HYPOTHETICAL ALANINE AND PROLINE-RICH PROTEIN"/>
    <property type="match status" value="1"/>
</dbReference>
<dbReference type="AlphaFoldDB" id="A0A2M9G018"/>
<dbReference type="Pfam" id="PF00296">
    <property type="entry name" value="Bac_luciferase"/>
    <property type="match status" value="1"/>
</dbReference>
<dbReference type="InterPro" id="IPR011251">
    <property type="entry name" value="Luciferase-like_dom"/>
</dbReference>
<comment type="caution">
    <text evidence="2">The sequence shown here is derived from an EMBL/GenBank/DDBJ whole genome shotgun (WGS) entry which is preliminary data.</text>
</comment>
<organism evidence="2 3">
    <name type="scientific">Minwuia thermotolerans</name>
    <dbReference type="NCBI Taxonomy" id="2056226"/>
    <lineage>
        <taxon>Bacteria</taxon>
        <taxon>Pseudomonadati</taxon>
        <taxon>Pseudomonadota</taxon>
        <taxon>Alphaproteobacteria</taxon>
        <taxon>Minwuiales</taxon>
        <taxon>Minwuiaceae</taxon>
        <taxon>Minwuia</taxon>
    </lineage>
</organism>
<dbReference type="InterPro" id="IPR050564">
    <property type="entry name" value="F420-G6PD/mer"/>
</dbReference>
<reference evidence="2 3" key="1">
    <citation type="submission" date="2017-11" db="EMBL/GenBank/DDBJ databases">
        <title>Draft genome sequence of Rhizobiales bacterium SY3-13.</title>
        <authorList>
            <person name="Sun C."/>
        </authorList>
    </citation>
    <scope>NUCLEOTIDE SEQUENCE [LARGE SCALE GENOMIC DNA]</scope>
    <source>
        <strain evidence="2 3">SY3-13</strain>
    </source>
</reference>
<gene>
    <name evidence="2" type="ORF">CVT23_14055</name>
</gene>
<feature type="domain" description="Luciferase-like" evidence="1">
    <location>
        <begin position="10"/>
        <end position="307"/>
    </location>
</feature>
<protein>
    <submittedName>
        <fullName evidence="2">LLM class F420-dependent oxidoreductase</fullName>
    </submittedName>
</protein>
<dbReference type="SUPFAM" id="SSF51679">
    <property type="entry name" value="Bacterial luciferase-like"/>
    <property type="match status" value="1"/>
</dbReference>
<keyword evidence="3" id="KW-1185">Reference proteome</keyword>
<proteinExistence type="predicted"/>
<dbReference type="EMBL" id="PHIG01000037">
    <property type="protein sequence ID" value="PJK29039.1"/>
    <property type="molecule type" value="Genomic_DNA"/>
</dbReference>